<dbReference type="InterPro" id="IPR002213">
    <property type="entry name" value="UDP_glucos_trans"/>
</dbReference>
<name>A0A5B7C3P4_DAVIN</name>
<dbReference type="PANTHER" id="PTHR48045:SF21">
    <property type="entry name" value="UDP-GLYCOSYLTRANSFERASE 83A1"/>
    <property type="match status" value="1"/>
</dbReference>
<accession>A0A5B7C3P4</accession>
<dbReference type="GO" id="GO:0003851">
    <property type="term" value="F:N-acylsphingosine galactosyltransferase activity"/>
    <property type="evidence" value="ECO:0007669"/>
    <property type="project" value="UniProtKB-EC"/>
</dbReference>
<dbReference type="Pfam" id="PF00201">
    <property type="entry name" value="UDPGT"/>
    <property type="match status" value="1"/>
</dbReference>
<dbReference type="PANTHER" id="PTHR48045">
    <property type="entry name" value="UDP-GLYCOSYLTRANSFERASE 72B1"/>
    <property type="match status" value="1"/>
</dbReference>
<evidence type="ECO:0000313" key="2">
    <source>
        <dbReference type="EMBL" id="MPA75467.1"/>
    </source>
</evidence>
<dbReference type="AlphaFoldDB" id="A0A5B7C3P4"/>
<sequence>MIPNILPIGPLLASTDHPRHGSFWLEDSTCLSWLDKQPACSVIYVAFGSTAIFSQHQFEELALGLELSGRPFLWVVRSNLTNAEYPDGFTVADDHGKIVEWAPQEKVLAHPSTACFLTHCGWNSTMEGLSMGVPFLCWPYFSDQFHNQSKITDMWKVGLRLNPDKNGIISRHEIKAKIENLLSDDGIKANALKLKEMAGMSVKEGGSSFKNFERFIEHLKH</sequence>
<protein>
    <submittedName>
        <fullName evidence="2">Putative UDP-glycosyltransferase 83A1</fullName>
        <ecNumber evidence="2">2.4.1.47</ecNumber>
    </submittedName>
</protein>
<proteinExistence type="predicted"/>
<keyword evidence="2" id="KW-0328">Glycosyltransferase</keyword>
<dbReference type="Gene3D" id="3.40.50.2000">
    <property type="entry name" value="Glycogen Phosphorylase B"/>
    <property type="match status" value="2"/>
</dbReference>
<organism evidence="2">
    <name type="scientific">Davidia involucrata</name>
    <name type="common">Dove tree</name>
    <dbReference type="NCBI Taxonomy" id="16924"/>
    <lineage>
        <taxon>Eukaryota</taxon>
        <taxon>Viridiplantae</taxon>
        <taxon>Streptophyta</taxon>
        <taxon>Embryophyta</taxon>
        <taxon>Tracheophyta</taxon>
        <taxon>Spermatophyta</taxon>
        <taxon>Magnoliopsida</taxon>
        <taxon>eudicotyledons</taxon>
        <taxon>Gunneridae</taxon>
        <taxon>Pentapetalae</taxon>
        <taxon>asterids</taxon>
        <taxon>Cornales</taxon>
        <taxon>Nyssaceae</taxon>
        <taxon>Davidia</taxon>
    </lineage>
</organism>
<dbReference type="EC" id="2.4.1.47" evidence="2"/>
<dbReference type="FunFam" id="3.40.50.2000:FF:000061">
    <property type="entry name" value="UDP-glycosyltransferase 83A1"/>
    <property type="match status" value="1"/>
</dbReference>
<gene>
    <name evidence="2" type="ORF">Din_044908</name>
</gene>
<keyword evidence="1 2" id="KW-0808">Transferase</keyword>
<evidence type="ECO:0000256" key="1">
    <source>
        <dbReference type="ARBA" id="ARBA00022679"/>
    </source>
</evidence>
<dbReference type="CDD" id="cd03784">
    <property type="entry name" value="GT1_Gtf-like"/>
    <property type="match status" value="1"/>
</dbReference>
<dbReference type="EMBL" id="GHES01044908">
    <property type="protein sequence ID" value="MPA75467.1"/>
    <property type="molecule type" value="Transcribed_RNA"/>
</dbReference>
<dbReference type="SUPFAM" id="SSF53756">
    <property type="entry name" value="UDP-Glycosyltransferase/glycogen phosphorylase"/>
    <property type="match status" value="1"/>
</dbReference>
<reference evidence="2" key="1">
    <citation type="submission" date="2019-08" db="EMBL/GenBank/DDBJ databases">
        <title>Reference gene set and small RNA set construction with multiple tissues from Davidia involucrata Baill.</title>
        <authorList>
            <person name="Yang H."/>
            <person name="Zhou C."/>
            <person name="Li G."/>
            <person name="Wang J."/>
            <person name="Gao P."/>
            <person name="Wang M."/>
            <person name="Wang R."/>
            <person name="Zhao Y."/>
        </authorList>
    </citation>
    <scope>NUCLEOTIDE SEQUENCE</scope>
    <source>
        <tissue evidence="2">Mixed with DoveR01_LX</tissue>
    </source>
</reference>